<name>A0AAN9J851_CLITE</name>
<keyword evidence="2" id="KW-1185">Reference proteome</keyword>
<dbReference type="SUPFAM" id="SSF53474">
    <property type="entry name" value="alpha/beta-Hydrolases"/>
    <property type="match status" value="1"/>
</dbReference>
<dbReference type="EMBL" id="JAYKXN010000004">
    <property type="protein sequence ID" value="KAK7294120.1"/>
    <property type="molecule type" value="Genomic_DNA"/>
</dbReference>
<protein>
    <submittedName>
        <fullName evidence="1">Uncharacterized protein</fullName>
    </submittedName>
</protein>
<dbReference type="Proteomes" id="UP001359559">
    <property type="component" value="Unassembled WGS sequence"/>
</dbReference>
<comment type="caution">
    <text evidence="1">The sequence shown here is derived from an EMBL/GenBank/DDBJ whole genome shotgun (WGS) entry which is preliminary data.</text>
</comment>
<dbReference type="AlphaFoldDB" id="A0AAN9J851"/>
<dbReference type="InterPro" id="IPR029058">
    <property type="entry name" value="AB_hydrolase_fold"/>
</dbReference>
<dbReference type="PANTHER" id="PTHR43689:SF8">
    <property type="entry name" value="ALPHA_BETA-HYDROLASES SUPERFAMILY PROTEIN"/>
    <property type="match status" value="1"/>
</dbReference>
<proteinExistence type="predicted"/>
<reference evidence="1 2" key="1">
    <citation type="submission" date="2024-01" db="EMBL/GenBank/DDBJ databases">
        <title>The genomes of 5 underutilized Papilionoideae crops provide insights into root nodulation and disease resistance.</title>
        <authorList>
            <person name="Yuan L."/>
        </authorList>
    </citation>
    <scope>NUCLEOTIDE SEQUENCE [LARGE SCALE GENOMIC DNA]</scope>
    <source>
        <strain evidence="1">LY-2023</strain>
        <tissue evidence="1">Leaf</tissue>
    </source>
</reference>
<organism evidence="1 2">
    <name type="scientific">Clitoria ternatea</name>
    <name type="common">Butterfly pea</name>
    <dbReference type="NCBI Taxonomy" id="43366"/>
    <lineage>
        <taxon>Eukaryota</taxon>
        <taxon>Viridiplantae</taxon>
        <taxon>Streptophyta</taxon>
        <taxon>Embryophyta</taxon>
        <taxon>Tracheophyta</taxon>
        <taxon>Spermatophyta</taxon>
        <taxon>Magnoliopsida</taxon>
        <taxon>eudicotyledons</taxon>
        <taxon>Gunneridae</taxon>
        <taxon>Pentapetalae</taxon>
        <taxon>rosids</taxon>
        <taxon>fabids</taxon>
        <taxon>Fabales</taxon>
        <taxon>Fabaceae</taxon>
        <taxon>Papilionoideae</taxon>
        <taxon>50 kb inversion clade</taxon>
        <taxon>NPAAA clade</taxon>
        <taxon>indigoferoid/millettioid clade</taxon>
        <taxon>Phaseoleae</taxon>
        <taxon>Clitoria</taxon>
    </lineage>
</organism>
<dbReference type="PANTHER" id="PTHR43689">
    <property type="entry name" value="HYDROLASE"/>
    <property type="match status" value="1"/>
</dbReference>
<dbReference type="Gene3D" id="3.40.50.1820">
    <property type="entry name" value="alpha/beta hydrolase"/>
    <property type="match status" value="1"/>
</dbReference>
<evidence type="ECO:0000313" key="1">
    <source>
        <dbReference type="EMBL" id="KAK7294120.1"/>
    </source>
</evidence>
<gene>
    <name evidence="1" type="ORF">RJT34_17003</name>
</gene>
<sequence>MEVTQVVNRYAWYDATKLTTEVLTLYKAHLSVEGWDEALHEIGKLSSETILSVKNAESLLQDVEDIPVLVIAGAEDSLISLKSCQVMASKLVNSRLVVISGCGHLPREECPKALLAAISPFITRLMSVSYSQSVQVYFKVNDT</sequence>
<evidence type="ECO:0000313" key="2">
    <source>
        <dbReference type="Proteomes" id="UP001359559"/>
    </source>
</evidence>
<accession>A0AAN9J851</accession>